<dbReference type="RefSeq" id="XP_004336796.1">
    <property type="nucleotide sequence ID" value="XM_004336748.1"/>
</dbReference>
<dbReference type="PANTHER" id="PTHR45871">
    <property type="entry name" value="N-ACETYLGLUCOSAMINYL-PHOSPHATIDYLINOSITOL BIOSYNTHETIC PROTEIN"/>
    <property type="match status" value="1"/>
</dbReference>
<keyword evidence="7" id="KW-0812">Transmembrane</keyword>
<dbReference type="EC" id="2.4.1.198" evidence="2"/>
<organism evidence="10 11">
    <name type="scientific">Acanthamoeba castellanii (strain ATCC 30010 / Neff)</name>
    <dbReference type="NCBI Taxonomy" id="1257118"/>
    <lineage>
        <taxon>Eukaryota</taxon>
        <taxon>Amoebozoa</taxon>
        <taxon>Discosea</taxon>
        <taxon>Longamoebia</taxon>
        <taxon>Centramoebida</taxon>
        <taxon>Acanthamoebidae</taxon>
        <taxon>Acanthamoeba</taxon>
    </lineage>
</organism>
<accession>L8GQ52</accession>
<dbReference type="InterPro" id="IPR013234">
    <property type="entry name" value="PIGA_GPI_anchor_biosynthesis"/>
</dbReference>
<evidence type="ECO:0000259" key="8">
    <source>
        <dbReference type="Pfam" id="PF00534"/>
    </source>
</evidence>
<evidence type="ECO:0000256" key="1">
    <source>
        <dbReference type="ARBA" id="ARBA00004687"/>
    </source>
</evidence>
<name>L8GQ52_ACACF</name>
<dbReference type="Proteomes" id="UP000011083">
    <property type="component" value="Unassembled WGS sequence"/>
</dbReference>
<evidence type="ECO:0000256" key="7">
    <source>
        <dbReference type="SAM" id="Phobius"/>
    </source>
</evidence>
<dbReference type="PANTHER" id="PTHR45871:SF1">
    <property type="entry name" value="PHOSPHATIDYLINOSITOL N-ACETYLGLUCOSAMINYLTRANSFERASE SUBUNIT A"/>
    <property type="match status" value="1"/>
</dbReference>
<dbReference type="GeneID" id="14915413"/>
<dbReference type="GO" id="GO:0006506">
    <property type="term" value="P:GPI anchor biosynthetic process"/>
    <property type="evidence" value="ECO:0007669"/>
    <property type="project" value="UniProtKB-UniPathway"/>
</dbReference>
<gene>
    <name evidence="10" type="ORF">ACA1_391540</name>
</gene>
<feature type="transmembrane region" description="Helical" evidence="7">
    <location>
        <begin position="369"/>
        <end position="388"/>
    </location>
</feature>
<evidence type="ECO:0000256" key="2">
    <source>
        <dbReference type="ARBA" id="ARBA00012420"/>
    </source>
</evidence>
<evidence type="ECO:0000313" key="10">
    <source>
        <dbReference type="EMBL" id="ELR14783.1"/>
    </source>
</evidence>
<dbReference type="EMBL" id="KB008044">
    <property type="protein sequence ID" value="ELR14783.1"/>
    <property type="molecule type" value="Genomic_DNA"/>
</dbReference>
<dbReference type="Pfam" id="PF08288">
    <property type="entry name" value="PIGA"/>
    <property type="match status" value="1"/>
</dbReference>
<dbReference type="GO" id="GO:0000506">
    <property type="term" value="C:glycosylphosphatidylinositol-N-acetylglucosaminyltransferase (GPI-GnT) complex"/>
    <property type="evidence" value="ECO:0007669"/>
    <property type="project" value="InterPro"/>
</dbReference>
<dbReference type="Gene3D" id="3.40.50.2000">
    <property type="entry name" value="Glycogen Phosphorylase B"/>
    <property type="match status" value="3"/>
</dbReference>
<keyword evidence="7" id="KW-1133">Transmembrane helix</keyword>
<evidence type="ECO:0000313" key="11">
    <source>
        <dbReference type="Proteomes" id="UP000011083"/>
    </source>
</evidence>
<dbReference type="InterPro" id="IPR001296">
    <property type="entry name" value="Glyco_trans_1"/>
</dbReference>
<dbReference type="GO" id="GO:0017176">
    <property type="term" value="F:phosphatidylinositol N-acetylglucosaminyltransferase activity"/>
    <property type="evidence" value="ECO:0007669"/>
    <property type="project" value="UniProtKB-EC"/>
</dbReference>
<keyword evidence="3" id="KW-0337">GPI-anchor biosynthesis</keyword>
<keyword evidence="5 10" id="KW-0808">Transferase</keyword>
<evidence type="ECO:0000256" key="4">
    <source>
        <dbReference type="ARBA" id="ARBA00022676"/>
    </source>
</evidence>
<dbReference type="VEuPathDB" id="AmoebaDB:ACA1_391540"/>
<evidence type="ECO:0000256" key="5">
    <source>
        <dbReference type="ARBA" id="ARBA00022679"/>
    </source>
</evidence>
<dbReference type="Pfam" id="PF00534">
    <property type="entry name" value="Glycos_transf_1"/>
    <property type="match status" value="1"/>
</dbReference>
<dbReference type="STRING" id="1257118.L8GQ52"/>
<evidence type="ECO:0000256" key="3">
    <source>
        <dbReference type="ARBA" id="ARBA00022502"/>
    </source>
</evidence>
<dbReference type="FunFam" id="3.40.50.2000:FF:000026">
    <property type="entry name" value="Phosphatidylinositol N-acetylglucosaminyltransferase subunit A"/>
    <property type="match status" value="1"/>
</dbReference>
<feature type="domain" description="PIGA GPI anchor biosynthesis" evidence="9">
    <location>
        <begin position="36"/>
        <end position="125"/>
    </location>
</feature>
<dbReference type="SUPFAM" id="SSF53756">
    <property type="entry name" value="UDP-Glycosyltransferase/glycogen phosphorylase"/>
    <property type="match status" value="1"/>
</dbReference>
<dbReference type="OMA" id="SHFWMSG"/>
<evidence type="ECO:0000256" key="6">
    <source>
        <dbReference type="ARBA" id="ARBA00032160"/>
    </source>
</evidence>
<dbReference type="CDD" id="cd03796">
    <property type="entry name" value="GT4_PIG-A-like"/>
    <property type="match status" value="1"/>
</dbReference>
<protein>
    <recommendedName>
        <fullName evidence="2">phosphatidylinositol N-acetylglucosaminyltransferase</fullName>
        <ecNumber evidence="2">2.4.1.198</ecNumber>
    </recommendedName>
    <alternativeName>
        <fullName evidence="6">GlcNAc-PI synthesis protein</fullName>
    </alternativeName>
</protein>
<proteinExistence type="predicted"/>
<dbReference type="KEGG" id="acan:ACA1_391540"/>
<dbReference type="InterPro" id="IPR039507">
    <property type="entry name" value="PIG-A/GPI3"/>
</dbReference>
<feature type="domain" description="Glycosyl transferase family 1" evidence="8">
    <location>
        <begin position="190"/>
        <end position="258"/>
    </location>
</feature>
<dbReference type="UniPathway" id="UPA00196"/>
<reference evidence="10 11" key="1">
    <citation type="journal article" date="2013" name="Genome Biol.">
        <title>Genome of Acanthamoeba castellanii highlights extensive lateral gene transfer and early evolution of tyrosine kinase signaling.</title>
        <authorList>
            <person name="Clarke M."/>
            <person name="Lohan A.J."/>
            <person name="Liu B."/>
            <person name="Lagkouvardos I."/>
            <person name="Roy S."/>
            <person name="Zafar N."/>
            <person name="Bertelli C."/>
            <person name="Schilde C."/>
            <person name="Kianianmomeni A."/>
            <person name="Burglin T.R."/>
            <person name="Frech C."/>
            <person name="Turcotte B."/>
            <person name="Kopec K.O."/>
            <person name="Synnott J.M."/>
            <person name="Choo C."/>
            <person name="Paponov I."/>
            <person name="Finkler A."/>
            <person name="Soon Heng Tan C."/>
            <person name="Hutchins A.P."/>
            <person name="Weinmeier T."/>
            <person name="Rattei T."/>
            <person name="Chu J.S."/>
            <person name="Gimenez G."/>
            <person name="Irimia M."/>
            <person name="Rigden D.J."/>
            <person name="Fitzpatrick D.A."/>
            <person name="Lorenzo-Morales J."/>
            <person name="Bateman A."/>
            <person name="Chiu C.H."/>
            <person name="Tang P."/>
            <person name="Hegemann P."/>
            <person name="Fromm H."/>
            <person name="Raoult D."/>
            <person name="Greub G."/>
            <person name="Miranda-Saavedra D."/>
            <person name="Chen N."/>
            <person name="Nash P."/>
            <person name="Ginger M.L."/>
            <person name="Horn M."/>
            <person name="Schaap P."/>
            <person name="Caler L."/>
            <person name="Loftus B."/>
        </authorList>
    </citation>
    <scope>NUCLEOTIDE SEQUENCE [LARGE SCALE GENOMIC DNA]</scope>
    <source>
        <strain evidence="10 11">Neff</strain>
    </source>
</reference>
<dbReference type="AlphaFoldDB" id="L8GQ52"/>
<keyword evidence="4" id="KW-0328">Glycosyltransferase</keyword>
<evidence type="ECO:0000259" key="9">
    <source>
        <dbReference type="Pfam" id="PF08288"/>
    </source>
</evidence>
<sequence length="418" mass="46929">MFCDFFYPNMGGVENHLYQVASCLVLRGHKVVIVTHSYGNREGVRYLSSGVKVYYLPHIPIILQNTLPSILLTFPYFRCILLREQIDIVHAHGAFSTFALEALLHSGVMGYPSVFTDHSLFGFADASSIHMNKLLKIVFSNVSHVICVSNTSKENTVLRAQIHPSGVSVIPNAVDSSAFVPEPANRICGRLTIVVISRLVYRKGVDLLVDVIPEVCRRFPDVHWLIGGDGPKRLDLEEMRERHQLHDRVEMLGNLKHDRAFCIAIVEAASCGLLVVSTKVGGVPEVLPPHMLRLAEPKPSEIMEALVEVIPLARGRPAEAFYDFNAQIGKMYSWMNVTTRTERVYDSIANTPIRSALDRMKRLHGTGWWCGKIMVTGWIVTFLLWMVFEYFYPSAEIDIAATAPSRSDPRATIKTKHD</sequence>
<dbReference type="OrthoDB" id="734129at2759"/>
<comment type="pathway">
    <text evidence="1">Glycolipid biosynthesis; glycosylphosphatidylinositol-anchor biosynthesis.</text>
</comment>
<keyword evidence="7" id="KW-0472">Membrane</keyword>
<keyword evidence="11" id="KW-1185">Reference proteome</keyword>